<evidence type="ECO:0000256" key="1">
    <source>
        <dbReference type="ARBA" id="ARBA00023146"/>
    </source>
</evidence>
<accession>A0A932R1G5</accession>
<dbReference type="EMBL" id="JACQCR010000030">
    <property type="protein sequence ID" value="MBI3630952.1"/>
    <property type="molecule type" value="Genomic_DNA"/>
</dbReference>
<dbReference type="SUPFAM" id="SSF52954">
    <property type="entry name" value="Class II aaRS ABD-related"/>
    <property type="match status" value="1"/>
</dbReference>
<dbReference type="InterPro" id="IPR036621">
    <property type="entry name" value="Anticodon-bd_dom_sf"/>
</dbReference>
<comment type="caution">
    <text evidence="3">The sequence shown here is derived from an EMBL/GenBank/DDBJ whole genome shotgun (WGS) entry which is preliminary data.</text>
</comment>
<evidence type="ECO:0000313" key="3">
    <source>
        <dbReference type="EMBL" id="MBI3630952.1"/>
    </source>
</evidence>
<dbReference type="AlphaFoldDB" id="A0A932R1G5"/>
<protein>
    <recommendedName>
        <fullName evidence="2">Anticodon-binding domain-containing protein</fullName>
    </recommendedName>
</protein>
<dbReference type="Pfam" id="PF03129">
    <property type="entry name" value="HGTP_anticodon"/>
    <property type="match status" value="1"/>
</dbReference>
<evidence type="ECO:0000259" key="2">
    <source>
        <dbReference type="Pfam" id="PF03129"/>
    </source>
</evidence>
<dbReference type="InterPro" id="IPR004154">
    <property type="entry name" value="Anticodon-bd"/>
</dbReference>
<reference evidence="3" key="1">
    <citation type="submission" date="2020-07" db="EMBL/GenBank/DDBJ databases">
        <title>Huge and variable diversity of episymbiotic CPR bacteria and DPANN archaea in groundwater ecosystems.</title>
        <authorList>
            <person name="He C.Y."/>
            <person name="Keren R."/>
            <person name="Whittaker M."/>
            <person name="Farag I.F."/>
            <person name="Doudna J."/>
            <person name="Cate J.H.D."/>
            <person name="Banfield J.F."/>
        </authorList>
    </citation>
    <scope>NUCLEOTIDE SEQUENCE</scope>
    <source>
        <strain evidence="3">NC_groundwater_973_Pr1_S-0.2um_54_13</strain>
    </source>
</reference>
<name>A0A932R1G5_9BACT</name>
<evidence type="ECO:0000313" key="4">
    <source>
        <dbReference type="Proteomes" id="UP000753196"/>
    </source>
</evidence>
<gene>
    <name evidence="3" type="ORF">HY221_01275</name>
</gene>
<dbReference type="GO" id="GO:0006418">
    <property type="term" value="P:tRNA aminoacylation for protein translation"/>
    <property type="evidence" value="ECO:0007669"/>
    <property type="project" value="UniProtKB-ARBA"/>
</dbReference>
<dbReference type="Gene3D" id="3.40.50.800">
    <property type="entry name" value="Anticodon-binding domain"/>
    <property type="match status" value="1"/>
</dbReference>
<proteinExistence type="predicted"/>
<dbReference type="GO" id="GO:0004812">
    <property type="term" value="F:aminoacyl-tRNA ligase activity"/>
    <property type="evidence" value="ECO:0007669"/>
    <property type="project" value="UniProtKB-KW"/>
</dbReference>
<organism evidence="3 4">
    <name type="scientific">Candidatus Sungiibacteriota bacterium</name>
    <dbReference type="NCBI Taxonomy" id="2750080"/>
    <lineage>
        <taxon>Bacteria</taxon>
        <taxon>Candidatus Sungiibacteriota</taxon>
    </lineage>
</organism>
<dbReference type="Proteomes" id="UP000753196">
    <property type="component" value="Unassembled WGS sequence"/>
</dbReference>
<keyword evidence="1" id="KW-0030">Aminoacyl-tRNA synthetase</keyword>
<feature type="domain" description="Anticodon-binding" evidence="2">
    <location>
        <begin position="3"/>
        <end position="63"/>
    </location>
</feature>
<keyword evidence="1" id="KW-0436">Ligase</keyword>
<sequence>MLYDERDDKTAGEKFADADLVGIPWRIVVSDKTVVKKGVELKARRAPAGRVVSESEALKKIAESCKS</sequence>